<dbReference type="AlphaFoldDB" id="A0A930RCI1"/>
<feature type="domain" description="Nudix hydrolase" evidence="3">
    <location>
        <begin position="2"/>
        <end position="134"/>
    </location>
</feature>
<evidence type="ECO:0000259" key="3">
    <source>
        <dbReference type="PROSITE" id="PS51462"/>
    </source>
</evidence>
<name>A0A930RCI1_STRIT</name>
<dbReference type="InterPro" id="IPR000086">
    <property type="entry name" value="NUDIX_hydrolase_dom"/>
</dbReference>
<comment type="caution">
    <text evidence="4">The sequence shown here is derived from an EMBL/GenBank/DDBJ whole genome shotgun (WGS) entry which is preliminary data.</text>
</comment>
<dbReference type="RefSeq" id="WP_003072765.1">
    <property type="nucleotide sequence ID" value="NZ_BHYT01000003.1"/>
</dbReference>
<organism evidence="4 5">
    <name type="scientific">Streptococcus intermedius</name>
    <dbReference type="NCBI Taxonomy" id="1338"/>
    <lineage>
        <taxon>Bacteria</taxon>
        <taxon>Bacillati</taxon>
        <taxon>Bacillota</taxon>
        <taxon>Bacilli</taxon>
        <taxon>Lactobacillales</taxon>
        <taxon>Streptococcaceae</taxon>
        <taxon>Streptococcus</taxon>
        <taxon>Streptococcus anginosus group</taxon>
    </lineage>
</organism>
<comment type="cofactor">
    <cofactor evidence="1">
        <name>Mg(2+)</name>
        <dbReference type="ChEBI" id="CHEBI:18420"/>
    </cofactor>
</comment>
<dbReference type="PROSITE" id="PS00893">
    <property type="entry name" value="NUDIX_BOX"/>
    <property type="match status" value="1"/>
</dbReference>
<keyword evidence="2 4" id="KW-0378">Hydrolase</keyword>
<protein>
    <submittedName>
        <fullName evidence="4">NUDIX hydrolase</fullName>
    </submittedName>
</protein>
<evidence type="ECO:0000313" key="5">
    <source>
        <dbReference type="Proteomes" id="UP000721045"/>
    </source>
</evidence>
<dbReference type="PANTHER" id="PTHR43046:SF14">
    <property type="entry name" value="MUTT_NUDIX FAMILY PROTEIN"/>
    <property type="match status" value="1"/>
</dbReference>
<evidence type="ECO:0000313" key="4">
    <source>
        <dbReference type="EMBL" id="MBF1712965.1"/>
    </source>
</evidence>
<dbReference type="PROSITE" id="PS51462">
    <property type="entry name" value="NUDIX"/>
    <property type="match status" value="1"/>
</dbReference>
<dbReference type="CDD" id="cd02883">
    <property type="entry name" value="NUDIX_Hydrolase"/>
    <property type="match status" value="1"/>
</dbReference>
<dbReference type="EMBL" id="JABZYP010000013">
    <property type="protein sequence ID" value="MBF1712965.1"/>
    <property type="molecule type" value="Genomic_DNA"/>
</dbReference>
<dbReference type="InterPro" id="IPR020084">
    <property type="entry name" value="NUDIX_hydrolase_CS"/>
</dbReference>
<dbReference type="PANTHER" id="PTHR43046">
    <property type="entry name" value="GDP-MANNOSE MANNOSYL HYDROLASE"/>
    <property type="match status" value="1"/>
</dbReference>
<gene>
    <name evidence="4" type="ORF">HXO88_04400</name>
</gene>
<dbReference type="InterPro" id="IPR015797">
    <property type="entry name" value="NUDIX_hydrolase-like_dom_sf"/>
</dbReference>
<evidence type="ECO:0000256" key="1">
    <source>
        <dbReference type="ARBA" id="ARBA00001946"/>
    </source>
</evidence>
<proteinExistence type="predicted"/>
<dbReference type="SUPFAM" id="SSF55811">
    <property type="entry name" value="Nudix"/>
    <property type="match status" value="1"/>
</dbReference>
<evidence type="ECO:0000256" key="2">
    <source>
        <dbReference type="ARBA" id="ARBA00022801"/>
    </source>
</evidence>
<accession>A0A930RCI1</accession>
<sequence>MPVKLIAHALIEKDGSYLLIKRSEVKRGLPNMYPEYWDIPGGGVEENELPRDGAMREVMEEVNQKVQLSSILHEDSCYDKAKGVVFTRLVYQAELLEHRKIQLDAEEHTAFRWIRTLSDMKGEKVVPYLKDILE</sequence>
<dbReference type="Pfam" id="PF00293">
    <property type="entry name" value="NUDIX"/>
    <property type="match status" value="1"/>
</dbReference>
<dbReference type="Proteomes" id="UP000721045">
    <property type="component" value="Unassembled WGS sequence"/>
</dbReference>
<dbReference type="GO" id="GO:0016787">
    <property type="term" value="F:hydrolase activity"/>
    <property type="evidence" value="ECO:0007669"/>
    <property type="project" value="UniProtKB-KW"/>
</dbReference>
<dbReference type="Gene3D" id="3.90.79.10">
    <property type="entry name" value="Nucleoside Triphosphate Pyrophosphohydrolase"/>
    <property type="match status" value="1"/>
</dbReference>
<reference evidence="4" key="1">
    <citation type="submission" date="2020-04" db="EMBL/GenBank/DDBJ databases">
        <title>Deep metagenomics examines the oral microbiome during advanced dental caries in children, revealing novel taxa and co-occurrences with host molecules.</title>
        <authorList>
            <person name="Baker J.L."/>
            <person name="Morton J.T."/>
            <person name="Dinis M."/>
            <person name="Alvarez R."/>
            <person name="Tran N.C."/>
            <person name="Knight R."/>
            <person name="Edlund A."/>
        </authorList>
    </citation>
    <scope>NUCLEOTIDE SEQUENCE</scope>
    <source>
        <strain evidence="4">JCVI_23_bin.22</strain>
    </source>
</reference>